<evidence type="ECO:0008006" key="3">
    <source>
        <dbReference type="Google" id="ProtNLM"/>
    </source>
</evidence>
<dbReference type="SUPFAM" id="SSF81301">
    <property type="entry name" value="Nucleotidyltransferase"/>
    <property type="match status" value="1"/>
</dbReference>
<comment type="caution">
    <text evidence="1">The sequence shown here is derived from an EMBL/GenBank/DDBJ whole genome shotgun (WGS) entry which is preliminary data.</text>
</comment>
<dbReference type="Gene3D" id="3.30.460.10">
    <property type="entry name" value="Beta Polymerase, domain 2"/>
    <property type="match status" value="1"/>
</dbReference>
<dbReference type="InterPro" id="IPR043519">
    <property type="entry name" value="NT_sf"/>
</dbReference>
<dbReference type="InterPro" id="IPR007344">
    <property type="entry name" value="GrpB/CoaE"/>
</dbReference>
<dbReference type="Proteomes" id="UP000633205">
    <property type="component" value="Unassembled WGS sequence"/>
</dbReference>
<dbReference type="PANTHER" id="PTHR34822:SF1">
    <property type="entry name" value="GRPB FAMILY PROTEIN"/>
    <property type="match status" value="1"/>
</dbReference>
<evidence type="ECO:0000313" key="2">
    <source>
        <dbReference type="Proteomes" id="UP000633205"/>
    </source>
</evidence>
<accession>A0A916YFT1</accession>
<proteinExistence type="predicted"/>
<protein>
    <recommendedName>
        <fullName evidence="3">GrpB family protein</fullName>
    </recommendedName>
</protein>
<dbReference type="AlphaFoldDB" id="A0A916YFT1"/>
<name>A0A916YFT1_9MICO</name>
<dbReference type="RefSeq" id="WP_188712374.1">
    <property type="nucleotide sequence ID" value="NZ_BMHO01000001.1"/>
</dbReference>
<dbReference type="EMBL" id="BMHO01000001">
    <property type="protein sequence ID" value="GGD41625.1"/>
    <property type="molecule type" value="Genomic_DNA"/>
</dbReference>
<evidence type="ECO:0000313" key="1">
    <source>
        <dbReference type="EMBL" id="GGD41625.1"/>
    </source>
</evidence>
<organism evidence="1 2">
    <name type="scientific">Microbacterium faecale</name>
    <dbReference type="NCBI Taxonomy" id="1804630"/>
    <lineage>
        <taxon>Bacteria</taxon>
        <taxon>Bacillati</taxon>
        <taxon>Actinomycetota</taxon>
        <taxon>Actinomycetes</taxon>
        <taxon>Micrococcales</taxon>
        <taxon>Microbacteriaceae</taxon>
        <taxon>Microbacterium</taxon>
    </lineage>
</organism>
<gene>
    <name evidence="1" type="ORF">GCM10010915_23210</name>
</gene>
<keyword evidence="2" id="KW-1185">Reference proteome</keyword>
<reference evidence="1" key="1">
    <citation type="journal article" date="2014" name="Int. J. Syst. Evol. Microbiol.">
        <title>Complete genome sequence of Corynebacterium casei LMG S-19264T (=DSM 44701T), isolated from a smear-ripened cheese.</title>
        <authorList>
            <consortium name="US DOE Joint Genome Institute (JGI-PGF)"/>
            <person name="Walter F."/>
            <person name="Albersmeier A."/>
            <person name="Kalinowski J."/>
            <person name="Ruckert C."/>
        </authorList>
    </citation>
    <scope>NUCLEOTIDE SEQUENCE</scope>
    <source>
        <strain evidence="1">CGMCC 1.15152</strain>
    </source>
</reference>
<reference evidence="1" key="2">
    <citation type="submission" date="2020-09" db="EMBL/GenBank/DDBJ databases">
        <authorList>
            <person name="Sun Q."/>
            <person name="Zhou Y."/>
        </authorList>
    </citation>
    <scope>NUCLEOTIDE SEQUENCE</scope>
    <source>
        <strain evidence="1">CGMCC 1.15152</strain>
    </source>
</reference>
<sequence length="194" mass="21099">MKHPFERTDVALPMDPAIAAAVADADLGLARGAVELAAPSPRWSPAYAALVAAFAPTRPHGVVAIEHVGSTSVPGLTAKAILDIAVGISEKEAPDVHDWLVESGFLYRGASDDVRPDRMYGLEREIGVRLVNAHVVVHDGLDWCRYLAFRDRLRANDRDRDAYAALKRRLAAEHLGDRLAYIRGKSGFIVGRRG</sequence>
<dbReference type="PANTHER" id="PTHR34822">
    <property type="entry name" value="GRPB DOMAIN PROTEIN (AFU_ORTHOLOGUE AFUA_1G01530)"/>
    <property type="match status" value="1"/>
</dbReference>
<dbReference type="Pfam" id="PF04229">
    <property type="entry name" value="GrpB"/>
    <property type="match status" value="1"/>
</dbReference>